<organism evidence="2 3">
    <name type="scientific">Dendronalium phyllosphericum CENA369</name>
    <dbReference type="NCBI Taxonomy" id="1725256"/>
    <lineage>
        <taxon>Bacteria</taxon>
        <taxon>Bacillati</taxon>
        <taxon>Cyanobacteriota</taxon>
        <taxon>Cyanophyceae</taxon>
        <taxon>Nostocales</taxon>
        <taxon>Nostocaceae</taxon>
        <taxon>Dendronalium</taxon>
        <taxon>Dendronalium phyllosphericum</taxon>
    </lineage>
</organism>
<dbReference type="Proteomes" id="UP000662314">
    <property type="component" value="Unassembled WGS sequence"/>
</dbReference>
<comment type="caution">
    <text evidence="2">The sequence shown here is derived from an EMBL/GenBank/DDBJ whole genome shotgun (WGS) entry which is preliminary data.</text>
</comment>
<gene>
    <name evidence="2" type="ORF">I8752_05115</name>
</gene>
<evidence type="ECO:0000313" key="3">
    <source>
        <dbReference type="Proteomes" id="UP000662314"/>
    </source>
</evidence>
<dbReference type="RefSeq" id="WP_214431246.1">
    <property type="nucleotide sequence ID" value="NZ_CAWPUQ010000024.1"/>
</dbReference>
<keyword evidence="1" id="KW-0472">Membrane</keyword>
<feature type="transmembrane region" description="Helical" evidence="1">
    <location>
        <begin position="145"/>
        <end position="162"/>
    </location>
</feature>
<name>A0A8J7I2G4_9NOST</name>
<feature type="transmembrane region" description="Helical" evidence="1">
    <location>
        <begin position="168"/>
        <end position="189"/>
    </location>
</feature>
<keyword evidence="1" id="KW-1133">Transmembrane helix</keyword>
<evidence type="ECO:0000256" key="1">
    <source>
        <dbReference type="SAM" id="Phobius"/>
    </source>
</evidence>
<keyword evidence="1" id="KW-0812">Transmembrane</keyword>
<sequence length="279" mass="31287">MTGRIVEQGKIVDVGVSSFKDPANSAGLYIASSSLYQTYRVDRNRVKQICERLYQHLIEKVSNQNLGDARFRIVTYREDSTGFSQVSAKEYDNQERTYILITRDTLRSTRATILVRFLTYGENLYVGVGTYVLGKLNLCAFIRKIILTLIIPWFAIAPLSFFPGINQLLFLLYLCLIAFSWAGLVQRIIEVGDIKTALRLEFNKALDLGSFNLDDVVMFLKSTLHTTVTSIRDVLKQEGLPVETLDAFVQNINNNINQNFTGPVGGVTGTGVVKVNPLT</sequence>
<reference evidence="2 3" key="1">
    <citation type="journal article" date="2021" name="Int. J. Syst. Evol. Microbiol.">
        <title>Amazonocrinis nigriterrae gen. nov., sp. nov., Atlanticothrix silvestris gen. nov., sp. nov. and Dendronalium phyllosphericum gen. nov., sp. nov., nostocacean cyanobacteria from Brazilian environments.</title>
        <authorList>
            <person name="Alvarenga D.O."/>
            <person name="Andreote A.P.D."/>
            <person name="Branco L.H.Z."/>
            <person name="Delbaje E."/>
            <person name="Cruz R.B."/>
            <person name="Varani A.M."/>
            <person name="Fiore M.F."/>
        </authorList>
    </citation>
    <scope>NUCLEOTIDE SEQUENCE [LARGE SCALE GENOMIC DNA]</scope>
    <source>
        <strain evidence="2 3">CENA369</strain>
    </source>
</reference>
<protein>
    <submittedName>
        <fullName evidence="2">Uncharacterized protein</fullName>
    </submittedName>
</protein>
<accession>A0A8J7I2G4</accession>
<proteinExistence type="predicted"/>
<dbReference type="AlphaFoldDB" id="A0A8J7I2G4"/>
<keyword evidence="3" id="KW-1185">Reference proteome</keyword>
<evidence type="ECO:0000313" key="2">
    <source>
        <dbReference type="EMBL" id="MBH8572423.1"/>
    </source>
</evidence>
<dbReference type="EMBL" id="JAECZA010000012">
    <property type="protein sequence ID" value="MBH8572423.1"/>
    <property type="molecule type" value="Genomic_DNA"/>
</dbReference>